<reference evidence="1 2" key="1">
    <citation type="journal article" date="2016" name="Mol. Biol. Evol.">
        <title>Comparative Genomics of Early-Diverging Mushroom-Forming Fungi Provides Insights into the Origins of Lignocellulose Decay Capabilities.</title>
        <authorList>
            <person name="Nagy L.G."/>
            <person name="Riley R."/>
            <person name="Tritt A."/>
            <person name="Adam C."/>
            <person name="Daum C."/>
            <person name="Floudas D."/>
            <person name="Sun H."/>
            <person name="Yadav J.S."/>
            <person name="Pangilinan J."/>
            <person name="Larsson K.H."/>
            <person name="Matsuura K."/>
            <person name="Barry K."/>
            <person name="Labutti K."/>
            <person name="Kuo R."/>
            <person name="Ohm R.A."/>
            <person name="Bhattacharya S.S."/>
            <person name="Shirouzu T."/>
            <person name="Yoshinaga Y."/>
            <person name="Martin F.M."/>
            <person name="Grigoriev I.V."/>
            <person name="Hibbett D.S."/>
        </authorList>
    </citation>
    <scope>NUCLEOTIDE SEQUENCE [LARGE SCALE GENOMIC DNA]</scope>
    <source>
        <strain evidence="1 2">HHB12733</strain>
    </source>
</reference>
<protein>
    <submittedName>
        <fullName evidence="1">Uncharacterized protein</fullName>
    </submittedName>
</protein>
<organism evidence="1 2">
    <name type="scientific">Calocera cornea HHB12733</name>
    <dbReference type="NCBI Taxonomy" id="1353952"/>
    <lineage>
        <taxon>Eukaryota</taxon>
        <taxon>Fungi</taxon>
        <taxon>Dikarya</taxon>
        <taxon>Basidiomycota</taxon>
        <taxon>Agaricomycotina</taxon>
        <taxon>Dacrymycetes</taxon>
        <taxon>Dacrymycetales</taxon>
        <taxon>Dacrymycetaceae</taxon>
        <taxon>Calocera</taxon>
    </lineage>
</organism>
<dbReference type="Proteomes" id="UP000076842">
    <property type="component" value="Unassembled WGS sequence"/>
</dbReference>
<dbReference type="InParanoid" id="A0A165C497"/>
<name>A0A165C497_9BASI</name>
<dbReference type="EMBL" id="KV424207">
    <property type="protein sequence ID" value="KZT50220.1"/>
    <property type="molecule type" value="Genomic_DNA"/>
</dbReference>
<sequence length="116" mass="12495">MNSLVEILQAAQHCATPVRAARSSSARPDFHLLLAPSSCLTCLATPLTEVCRVVTIVRGSCASRISFIVLILPTAVVPHGTVLSARPSCMVRWRGSELFHRPLIAERSSARCSELA</sequence>
<proteinExistence type="predicted"/>
<evidence type="ECO:0000313" key="2">
    <source>
        <dbReference type="Proteomes" id="UP000076842"/>
    </source>
</evidence>
<evidence type="ECO:0000313" key="1">
    <source>
        <dbReference type="EMBL" id="KZT50220.1"/>
    </source>
</evidence>
<gene>
    <name evidence="1" type="ORF">CALCODRAFT_201520</name>
</gene>
<dbReference type="AlphaFoldDB" id="A0A165C497"/>
<keyword evidence="2" id="KW-1185">Reference proteome</keyword>
<accession>A0A165C497</accession>